<feature type="compositionally biased region" description="Low complexity" evidence="1">
    <location>
        <begin position="821"/>
        <end position="851"/>
    </location>
</feature>
<dbReference type="InParanoid" id="A0A066WFI1"/>
<dbReference type="Pfam" id="PF15460">
    <property type="entry name" value="SAS4"/>
    <property type="match status" value="1"/>
</dbReference>
<dbReference type="AlphaFoldDB" id="A0A066WFI1"/>
<feature type="region of interest" description="Disordered" evidence="1">
    <location>
        <begin position="1"/>
        <end position="137"/>
    </location>
</feature>
<feature type="region of interest" description="Disordered" evidence="1">
    <location>
        <begin position="966"/>
        <end position="1001"/>
    </location>
</feature>
<feature type="compositionally biased region" description="Low complexity" evidence="1">
    <location>
        <begin position="15"/>
        <end position="25"/>
    </location>
</feature>
<dbReference type="STRING" id="1037660.A0A066WFI1"/>
<feature type="compositionally biased region" description="Polar residues" evidence="1">
    <location>
        <begin position="966"/>
        <end position="987"/>
    </location>
</feature>
<feature type="compositionally biased region" description="Polar residues" evidence="1">
    <location>
        <begin position="881"/>
        <end position="892"/>
    </location>
</feature>
<feature type="compositionally biased region" description="Low complexity" evidence="1">
    <location>
        <begin position="55"/>
        <end position="77"/>
    </location>
</feature>
<feature type="region of interest" description="Disordered" evidence="1">
    <location>
        <begin position="1083"/>
        <end position="1109"/>
    </location>
</feature>
<gene>
    <name evidence="3" type="ORF">K437DRAFT_272245</name>
</gene>
<protein>
    <recommendedName>
        <fullName evidence="2">Something about silencing protein 4 domain-containing protein</fullName>
    </recommendedName>
</protein>
<dbReference type="HOGENOM" id="CLU_263600_0_0_1"/>
<feature type="region of interest" description="Disordered" evidence="1">
    <location>
        <begin position="915"/>
        <end position="945"/>
    </location>
</feature>
<dbReference type="EMBL" id="JMSN01000007">
    <property type="protein sequence ID" value="KDN52732.1"/>
    <property type="molecule type" value="Genomic_DNA"/>
</dbReference>
<comment type="caution">
    <text evidence="3">The sequence shown here is derived from an EMBL/GenBank/DDBJ whole genome shotgun (WGS) entry which is preliminary data.</text>
</comment>
<dbReference type="OMA" id="CATIQSE"/>
<dbReference type="GeneID" id="25266341"/>
<feature type="compositionally biased region" description="Low complexity" evidence="1">
    <location>
        <begin position="858"/>
        <end position="871"/>
    </location>
</feature>
<name>A0A066WFI1_TILAU</name>
<dbReference type="InterPro" id="IPR029184">
    <property type="entry name" value="Sas4_dom"/>
</dbReference>
<organism evidence="3 4">
    <name type="scientific">Tilletiaria anomala (strain ATCC 24038 / CBS 436.72 / UBC 951)</name>
    <dbReference type="NCBI Taxonomy" id="1037660"/>
    <lineage>
        <taxon>Eukaryota</taxon>
        <taxon>Fungi</taxon>
        <taxon>Dikarya</taxon>
        <taxon>Basidiomycota</taxon>
        <taxon>Ustilaginomycotina</taxon>
        <taxon>Exobasidiomycetes</taxon>
        <taxon>Georgefischeriales</taxon>
        <taxon>Tilletiariaceae</taxon>
        <taxon>Tilletiaria</taxon>
    </lineage>
</organism>
<reference evidence="3 4" key="1">
    <citation type="submission" date="2014-05" db="EMBL/GenBank/DDBJ databases">
        <title>Draft genome sequence of a rare smut relative, Tilletiaria anomala UBC 951.</title>
        <authorList>
            <consortium name="DOE Joint Genome Institute"/>
            <person name="Toome M."/>
            <person name="Kuo A."/>
            <person name="Henrissat B."/>
            <person name="Lipzen A."/>
            <person name="Tritt A."/>
            <person name="Yoshinaga Y."/>
            <person name="Zane M."/>
            <person name="Barry K."/>
            <person name="Grigoriev I.V."/>
            <person name="Spatafora J.W."/>
            <person name="Aimea M.C."/>
        </authorList>
    </citation>
    <scope>NUCLEOTIDE SEQUENCE [LARGE SCALE GENOMIC DNA]</scope>
    <source>
        <strain evidence="3 4">UBC 951</strain>
    </source>
</reference>
<dbReference type="Proteomes" id="UP000027361">
    <property type="component" value="Unassembled WGS sequence"/>
</dbReference>
<evidence type="ECO:0000313" key="4">
    <source>
        <dbReference type="Proteomes" id="UP000027361"/>
    </source>
</evidence>
<feature type="region of interest" description="Disordered" evidence="1">
    <location>
        <begin position="1215"/>
        <end position="1275"/>
    </location>
</feature>
<feature type="compositionally biased region" description="Basic and acidic residues" evidence="1">
    <location>
        <begin position="81"/>
        <end position="99"/>
    </location>
</feature>
<feature type="compositionally biased region" description="Polar residues" evidence="1">
    <location>
        <begin position="1083"/>
        <end position="1099"/>
    </location>
</feature>
<feature type="region of interest" description="Disordered" evidence="1">
    <location>
        <begin position="606"/>
        <end position="722"/>
    </location>
</feature>
<feature type="domain" description="Something about silencing protein 4" evidence="2">
    <location>
        <begin position="462"/>
        <end position="513"/>
    </location>
</feature>
<feature type="region of interest" description="Disordered" evidence="1">
    <location>
        <begin position="166"/>
        <end position="196"/>
    </location>
</feature>
<evidence type="ECO:0000259" key="2">
    <source>
        <dbReference type="Pfam" id="PF15460"/>
    </source>
</evidence>
<feature type="compositionally biased region" description="Low complexity" evidence="1">
    <location>
        <begin position="296"/>
        <end position="311"/>
    </location>
</feature>
<feature type="region of interest" description="Disordered" evidence="1">
    <location>
        <begin position="1026"/>
        <end position="1060"/>
    </location>
</feature>
<accession>A0A066WFI1</accession>
<feature type="region of interest" description="Disordered" evidence="1">
    <location>
        <begin position="296"/>
        <end position="334"/>
    </location>
</feature>
<dbReference type="RefSeq" id="XP_013245571.1">
    <property type="nucleotide sequence ID" value="XM_013390117.1"/>
</dbReference>
<sequence length="1275" mass="133007">MSWTAAISNFLHGADPSSRSDSPSSRTERVSSLTGGVDGQQRPVTENRNGGRTVPSIAATVAPIAAASVTDASVSDTQSSARKEKSDVDTSGIARERVRGRGRGRGAPRVTSARRTEARAHIAPHKTTKSWGSATPGPTDPQHLCIQGTTMDSRIHELSTSMLTGPGQAAQEQGAVGPSAHGGASNGKPHMAGSDHPGARVTDQGMRYMDTSFGPVPPSQPVGNNASTVVACISTSAAPRSKQTHLHTEVHHLQPGAEHLQNAQGPSTVPAATAALIPPSSENAIQAAATLSQSSWSSSAAPAPTAGAAHSQTQAQLQQPSHEVPSTVPMPGKRTIGSKVAERRILPARLRRVSNLLGGPSSLTEDEFRPEHFKDHQQRLAYEDHLLPGSTSLIITNDPSIILKAEVHRDYYFRDAMSRFTDPEVARACRAAAIIETPDFKPWDEVSMGGRTRIQAAEEDTSDEAYERRHRKPDNAEKRVRKSEIDRVRIERDRLQLRLDQLRAIEAEKLLPILASRSTPAPAATAVAPAASTSDHSSTSARTGGSSESAQLEELRKDLIQEAKQMLQRLDSLLALPPPFPDRPKASEKRKVSGVFGNFTVAATGAGAQDPLSDVGPPAGSRQTGRKSTGRGGRASTVTTSRGGRVVGRKSLPATMPSHHSGKPSENAKKGKSAVGTAVAGGMRPEATRAEKVRRAMTISAGRRSHNSGRNGSSTNVSKERVHIAGREAVGSLLNNQGRVEQVFLEDGKPNIHARTSGGRFAPKPRNPDGTIKRDAPAAGTPAPSKPKPAPKPKARSSRVNPRRAAAITSPGTSTPALVSAAGNAAAHPASALTAGGTSATQHGTTTSTAGLKRKRAVSASTSVSARTAAKVAKEERDVRQSSAETTASGSIVTRERFNIIGRTSGGRFASKKELKVPGEGMQRSPRRTSNVRALEESPGANKVGPSLAEIAASTKAPNKRVRLTFNNAGSESGSPAPSDRSSTQQPAKKMKTPGLVPAYKPAALSEEEAQKMLEAALAGDDDDDLAILFGSGATGSSSATMADASAAPEPQVAPLSGSATEVAAAASDAKAELSDCATIQSEGSAYAQPTEQDASSIDTKPALGTSPENGVCASALRISADPPQDGEAGLVVASSTSTDAASSVPTSSAPAAATAAAFVLDRNQPLRRGSTRMRSITAFGEKLPEPLTKEADFAILLEPVMQDNEWSQLGVQTERLPYAPSQPEDGQAPEADLRTQQDDGKGGAPLAQAPLEQKLEMATVSAKDFTPDAGPHLA</sequence>
<keyword evidence="4" id="KW-1185">Reference proteome</keyword>
<proteinExistence type="predicted"/>
<feature type="region of interest" description="Disordered" evidence="1">
    <location>
        <begin position="745"/>
        <end position="893"/>
    </location>
</feature>
<feature type="region of interest" description="Disordered" evidence="1">
    <location>
        <begin position="455"/>
        <end position="482"/>
    </location>
</feature>
<feature type="compositionally biased region" description="Low complexity" evidence="1">
    <location>
        <begin position="524"/>
        <end position="543"/>
    </location>
</feature>
<feature type="compositionally biased region" description="Basic and acidic residues" evidence="1">
    <location>
        <begin position="1232"/>
        <end position="1242"/>
    </location>
</feature>
<dbReference type="OrthoDB" id="2555515at2759"/>
<feature type="compositionally biased region" description="Basic and acidic residues" evidence="1">
    <location>
        <begin position="473"/>
        <end position="482"/>
    </location>
</feature>
<evidence type="ECO:0000256" key="1">
    <source>
        <dbReference type="SAM" id="MobiDB-lite"/>
    </source>
</evidence>
<feature type="compositionally biased region" description="Polar residues" evidence="1">
    <location>
        <begin position="312"/>
        <end position="321"/>
    </location>
</feature>
<feature type="region of interest" description="Disordered" evidence="1">
    <location>
        <begin position="524"/>
        <end position="551"/>
    </location>
</feature>
<feature type="compositionally biased region" description="Low complexity" evidence="1">
    <location>
        <begin position="1027"/>
        <end position="1048"/>
    </location>
</feature>
<evidence type="ECO:0000313" key="3">
    <source>
        <dbReference type="EMBL" id="KDN52732.1"/>
    </source>
</evidence>